<feature type="transmembrane region" description="Helical" evidence="1">
    <location>
        <begin position="380"/>
        <end position="406"/>
    </location>
</feature>
<dbReference type="PANTHER" id="PTHR43649:SF12">
    <property type="entry name" value="DIACETYLCHITOBIOSE BINDING PROTEIN DASA"/>
    <property type="match status" value="1"/>
</dbReference>
<dbReference type="OrthoDB" id="5574009at2759"/>
<proteinExistence type="predicted"/>
<sequence>MINKFNNYSKENNLNITLHFNYYSRINSTNNVGDYESQLDILFNRHSQKYDIIFYDNIFSRRYGPHLLNLKELLPNEHINLYSDNILSKTSLYKDKLVGLPVIIDSTVLYYNHELLNKYNKTIPKTWDELLNTSKYILKEEHKANNTNVVGYNGLFSYTETGTCSIYEFIYSFRNSINEPFPEITSSEAIKALTMIKRIKDEISSDDIFQMDEQFTLDRIYEGNFIFLKLWYYAYIDQYKFTVLPGDKEGISGSIIGGYNVGINKYIDEAKRNAAITAYSYITSKEMQKDFVMDFGIVSGIFSLYNDEEICSKWDCSFFRNLQFTTRPTSKSNDYISYSKTIRDYVYQFLYGDKSESEVLNEIDNITKVFDLTLNTSDSIIILLLVILSIILSTIMLLSLTILYIKKYASDFKIFPKLFWFMVVFGSLLSIISPFLRLGEAKIIKCKIEPLLISIGFFFNYLSYIYMLIIYFPIKNKISQWVELHKHLFILLSIVVLALIISFDLVIPYDIDQIIVSNNKKYHKCVINNQFGHTIDYLKKAFYIIITIILNVAIFIEWNIKELNKETRLLIYEESENINKLLKIQRDVKESSYINSNSISSSSKENSNISYKILNLHFKETFNRRSSSDEEKAITISITISK</sequence>
<evidence type="ECO:0000313" key="3">
    <source>
        <dbReference type="Proteomes" id="UP000193920"/>
    </source>
</evidence>
<feature type="transmembrane region" description="Helical" evidence="1">
    <location>
        <begin position="486"/>
        <end position="507"/>
    </location>
</feature>
<accession>A0A1Y2D4N4</accession>
<dbReference type="Proteomes" id="UP000193920">
    <property type="component" value="Unassembled WGS sequence"/>
</dbReference>
<feature type="transmembrane region" description="Helical" evidence="1">
    <location>
        <begin position="418"/>
        <end position="439"/>
    </location>
</feature>
<keyword evidence="1" id="KW-0812">Transmembrane</keyword>
<protein>
    <submittedName>
        <fullName evidence="2">Periplasmic binding protein-like II</fullName>
    </submittedName>
</protein>
<dbReference type="PANTHER" id="PTHR43649">
    <property type="entry name" value="ARABINOSE-BINDING PROTEIN-RELATED"/>
    <property type="match status" value="1"/>
</dbReference>
<evidence type="ECO:0000313" key="2">
    <source>
        <dbReference type="EMBL" id="ORY54233.1"/>
    </source>
</evidence>
<dbReference type="Pfam" id="PF13416">
    <property type="entry name" value="SBP_bac_8"/>
    <property type="match status" value="1"/>
</dbReference>
<dbReference type="STRING" id="1754190.A0A1Y2D4N4"/>
<dbReference type="InterPro" id="IPR006059">
    <property type="entry name" value="SBP"/>
</dbReference>
<comment type="caution">
    <text evidence="2">The sequence shown here is derived from an EMBL/GenBank/DDBJ whole genome shotgun (WGS) entry which is preliminary data.</text>
</comment>
<feature type="transmembrane region" description="Helical" evidence="1">
    <location>
        <begin position="451"/>
        <end position="474"/>
    </location>
</feature>
<keyword evidence="1" id="KW-1133">Transmembrane helix</keyword>
<dbReference type="SUPFAM" id="SSF53850">
    <property type="entry name" value="Periplasmic binding protein-like II"/>
    <property type="match status" value="1"/>
</dbReference>
<dbReference type="AlphaFoldDB" id="A0A1Y2D4N4"/>
<gene>
    <name evidence="2" type="ORF">LY90DRAFT_670165</name>
</gene>
<dbReference type="InterPro" id="IPR050490">
    <property type="entry name" value="Bact_solute-bd_prot1"/>
</dbReference>
<keyword evidence="1" id="KW-0472">Membrane</keyword>
<name>A0A1Y2D4N4_9FUNG</name>
<evidence type="ECO:0000256" key="1">
    <source>
        <dbReference type="SAM" id="Phobius"/>
    </source>
</evidence>
<dbReference type="Gene3D" id="3.40.190.10">
    <property type="entry name" value="Periplasmic binding protein-like II"/>
    <property type="match status" value="2"/>
</dbReference>
<feature type="transmembrane region" description="Helical" evidence="1">
    <location>
        <begin position="541"/>
        <end position="560"/>
    </location>
</feature>
<keyword evidence="3" id="KW-1185">Reference proteome</keyword>
<organism evidence="2 3">
    <name type="scientific">Neocallimastix californiae</name>
    <dbReference type="NCBI Taxonomy" id="1754190"/>
    <lineage>
        <taxon>Eukaryota</taxon>
        <taxon>Fungi</taxon>
        <taxon>Fungi incertae sedis</taxon>
        <taxon>Chytridiomycota</taxon>
        <taxon>Chytridiomycota incertae sedis</taxon>
        <taxon>Neocallimastigomycetes</taxon>
        <taxon>Neocallimastigales</taxon>
        <taxon>Neocallimastigaceae</taxon>
        <taxon>Neocallimastix</taxon>
    </lineage>
</organism>
<reference evidence="2 3" key="1">
    <citation type="submission" date="2016-08" db="EMBL/GenBank/DDBJ databases">
        <title>A Parts List for Fungal Cellulosomes Revealed by Comparative Genomics.</title>
        <authorList>
            <consortium name="DOE Joint Genome Institute"/>
            <person name="Haitjema C.H."/>
            <person name="Gilmore S.P."/>
            <person name="Henske J.K."/>
            <person name="Solomon K.V."/>
            <person name="De Groot R."/>
            <person name="Kuo A."/>
            <person name="Mondo S.J."/>
            <person name="Salamov A.A."/>
            <person name="Labutti K."/>
            <person name="Zhao Z."/>
            <person name="Chiniquy J."/>
            <person name="Barry K."/>
            <person name="Brewer H.M."/>
            <person name="Purvine S.O."/>
            <person name="Wright A.T."/>
            <person name="Boxma B."/>
            <person name="Van Alen T."/>
            <person name="Hackstein J.H."/>
            <person name="Baker S.E."/>
            <person name="Grigoriev I.V."/>
            <person name="O'Malley M.A."/>
        </authorList>
    </citation>
    <scope>NUCLEOTIDE SEQUENCE [LARGE SCALE GENOMIC DNA]</scope>
    <source>
        <strain evidence="2 3">G1</strain>
    </source>
</reference>
<dbReference type="EMBL" id="MCOG01000087">
    <property type="protein sequence ID" value="ORY54233.1"/>
    <property type="molecule type" value="Genomic_DNA"/>
</dbReference>